<keyword evidence="1 5" id="KW-0812">Transmembrane</keyword>
<dbReference type="OrthoDB" id="9810614at2"/>
<evidence type="ECO:0000313" key="6">
    <source>
        <dbReference type="EMBL" id="AWV08214.1"/>
    </source>
</evidence>
<feature type="transmembrane region" description="Helical" evidence="5">
    <location>
        <begin position="156"/>
        <end position="175"/>
    </location>
</feature>
<feature type="transmembrane region" description="Helical" evidence="5">
    <location>
        <begin position="99"/>
        <end position="119"/>
    </location>
</feature>
<keyword evidence="2 5" id="KW-1133">Transmembrane helix</keyword>
<evidence type="ECO:0000256" key="3">
    <source>
        <dbReference type="ARBA" id="ARBA00023136"/>
    </source>
</evidence>
<feature type="transmembrane region" description="Helical" evidence="5">
    <location>
        <begin position="265"/>
        <end position="284"/>
    </location>
</feature>
<dbReference type="GO" id="GO:0022857">
    <property type="term" value="F:transmembrane transporter activity"/>
    <property type="evidence" value="ECO:0007669"/>
    <property type="project" value="InterPro"/>
</dbReference>
<reference evidence="6 7" key="1">
    <citation type="submission" date="2018-05" db="EMBL/GenBank/DDBJ databases">
        <title>The complete genome of Lysobacter maris HZ9B, a marine bacterium antagonistic against terrestrial plant pathogens.</title>
        <authorList>
            <person name="Zhang X.-Q."/>
        </authorList>
    </citation>
    <scope>NUCLEOTIDE SEQUENCE [LARGE SCALE GENOMIC DNA]</scope>
    <source>
        <strain evidence="6 7">HZ9B</strain>
    </source>
</reference>
<protein>
    <submittedName>
        <fullName evidence="6">MFS transporter</fullName>
    </submittedName>
</protein>
<feature type="transmembrane region" description="Helical" evidence="5">
    <location>
        <begin position="232"/>
        <end position="253"/>
    </location>
</feature>
<dbReference type="RefSeq" id="WP_111267259.1">
    <property type="nucleotide sequence ID" value="NZ_CP029843.1"/>
</dbReference>
<name>A0A2U9TBG7_9GAMM</name>
<dbReference type="Gene3D" id="1.20.1250.20">
    <property type="entry name" value="MFS general substrate transporter like domains"/>
    <property type="match status" value="2"/>
</dbReference>
<feature type="transmembrane region" description="Helical" evidence="5">
    <location>
        <begin position="131"/>
        <end position="150"/>
    </location>
</feature>
<evidence type="ECO:0000256" key="4">
    <source>
        <dbReference type="SAM" id="MobiDB-lite"/>
    </source>
</evidence>
<evidence type="ECO:0000256" key="5">
    <source>
        <dbReference type="SAM" id="Phobius"/>
    </source>
</evidence>
<feature type="transmembrane region" description="Helical" evidence="5">
    <location>
        <begin position="42"/>
        <end position="61"/>
    </location>
</feature>
<dbReference type="InterPro" id="IPR036259">
    <property type="entry name" value="MFS_trans_sf"/>
</dbReference>
<evidence type="ECO:0000256" key="2">
    <source>
        <dbReference type="ARBA" id="ARBA00022989"/>
    </source>
</evidence>
<dbReference type="CDD" id="cd17477">
    <property type="entry name" value="MFS_YcaD_like"/>
    <property type="match status" value="1"/>
</dbReference>
<sequence>MIAIVRPLAALLVGVALLLMGSGLLGTLLAVRGRIEGFDDQTLGLVMSAYFVGFFLGTYAAPGLIQRIGHIRAFAFYAALCAATVLLHAIFVSPWAWSVLRLLTGIALVGLYTVIESWLNVQAPPAQRSQVFAVYMAVNLFALAAGQWLIGVSAPAGFVLFSLVAVLVCLAALPVTASRMTQPELPPMPRLALKALYHAAPAAALGALLAGLALGGFWGLAAVYATRIGLDVQGVALLMSMTIVGGAALQWPIGRLSDGGDRRTTLALVCLLAAAAAVVMMLPAGRSGPVLYALFFAFGGLAFAIYPICMAHLLDHLPPEDTLSAGSSLLLLNGIGSAIGPALAGVAMTRIGPDALPGFFAATLGATALIAGGRRLLRRRDLEHPVAFQAMLRTTPTAFELLPDAQSDSDDDPAGDGPSSSPQDIAPTKEIH</sequence>
<proteinExistence type="predicted"/>
<dbReference type="SUPFAM" id="SSF103473">
    <property type="entry name" value="MFS general substrate transporter"/>
    <property type="match status" value="1"/>
</dbReference>
<feature type="transmembrane region" description="Helical" evidence="5">
    <location>
        <begin position="196"/>
        <end position="220"/>
    </location>
</feature>
<keyword evidence="7" id="KW-1185">Reference proteome</keyword>
<gene>
    <name evidence="6" type="ORF">C9I47_2537</name>
</gene>
<dbReference type="AlphaFoldDB" id="A0A2U9TBG7"/>
<feature type="compositionally biased region" description="Low complexity" evidence="4">
    <location>
        <begin position="415"/>
        <end position="424"/>
    </location>
</feature>
<dbReference type="Pfam" id="PF07690">
    <property type="entry name" value="MFS_1"/>
    <property type="match status" value="1"/>
</dbReference>
<dbReference type="InterPro" id="IPR047200">
    <property type="entry name" value="MFS_YcaD-like"/>
</dbReference>
<feature type="region of interest" description="Disordered" evidence="4">
    <location>
        <begin position="402"/>
        <end position="432"/>
    </location>
</feature>
<dbReference type="KEGG" id="lmb:C9I47_2537"/>
<dbReference type="InterPro" id="IPR011701">
    <property type="entry name" value="MFS"/>
</dbReference>
<dbReference type="PANTHER" id="PTHR23521:SF3">
    <property type="entry name" value="MFS TRANSPORTER"/>
    <property type="match status" value="1"/>
</dbReference>
<feature type="transmembrane region" description="Helical" evidence="5">
    <location>
        <begin position="330"/>
        <end position="349"/>
    </location>
</feature>
<evidence type="ECO:0000256" key="1">
    <source>
        <dbReference type="ARBA" id="ARBA00022692"/>
    </source>
</evidence>
<keyword evidence="3 5" id="KW-0472">Membrane</keyword>
<organism evidence="6 7">
    <name type="scientific">Marilutibacter maris</name>
    <dbReference type="NCBI Taxonomy" id="1605891"/>
    <lineage>
        <taxon>Bacteria</taxon>
        <taxon>Pseudomonadati</taxon>
        <taxon>Pseudomonadota</taxon>
        <taxon>Gammaproteobacteria</taxon>
        <taxon>Lysobacterales</taxon>
        <taxon>Lysobacteraceae</taxon>
        <taxon>Marilutibacter</taxon>
    </lineage>
</organism>
<dbReference type="EMBL" id="CP029843">
    <property type="protein sequence ID" value="AWV08214.1"/>
    <property type="molecule type" value="Genomic_DNA"/>
</dbReference>
<feature type="transmembrane region" description="Helical" evidence="5">
    <location>
        <begin position="73"/>
        <end position="93"/>
    </location>
</feature>
<feature type="transmembrane region" description="Helical" evidence="5">
    <location>
        <begin position="290"/>
        <end position="309"/>
    </location>
</feature>
<accession>A0A2U9TBG7</accession>
<evidence type="ECO:0000313" key="7">
    <source>
        <dbReference type="Proteomes" id="UP000249447"/>
    </source>
</evidence>
<feature type="transmembrane region" description="Helical" evidence="5">
    <location>
        <begin position="355"/>
        <end position="372"/>
    </location>
</feature>
<dbReference type="PANTHER" id="PTHR23521">
    <property type="entry name" value="TRANSPORTER MFS SUPERFAMILY"/>
    <property type="match status" value="1"/>
</dbReference>
<dbReference type="Proteomes" id="UP000249447">
    <property type="component" value="Chromosome"/>
</dbReference>
<dbReference type="GO" id="GO:0005886">
    <property type="term" value="C:plasma membrane"/>
    <property type="evidence" value="ECO:0007669"/>
    <property type="project" value="TreeGrafter"/>
</dbReference>